<evidence type="ECO:0000256" key="4">
    <source>
        <dbReference type="SAM" id="Coils"/>
    </source>
</evidence>
<dbReference type="InterPro" id="IPR036883">
    <property type="entry name" value="PDCD5-like_sf"/>
</dbReference>
<dbReference type="HAMAP" id="MF_00026">
    <property type="entry name" value="dsDNA_bind"/>
    <property type="match status" value="1"/>
</dbReference>
<name>A0A0F7FJD3_9CREN</name>
<proteinExistence type="inferred from homology"/>
<dbReference type="SUPFAM" id="SSF46950">
    <property type="entry name" value="Double-stranded DNA-binding domain"/>
    <property type="match status" value="1"/>
</dbReference>
<feature type="coiled-coil region" evidence="4">
    <location>
        <begin position="11"/>
        <end position="48"/>
    </location>
</feature>
<keyword evidence="4" id="KW-0175">Coiled coil</keyword>
<dbReference type="Gene3D" id="1.10.8.140">
    <property type="entry name" value="PDCD5-like"/>
    <property type="match status" value="1"/>
</dbReference>
<dbReference type="GO" id="GO:0005829">
    <property type="term" value="C:cytosol"/>
    <property type="evidence" value="ECO:0007669"/>
    <property type="project" value="TreeGrafter"/>
</dbReference>
<dbReference type="PATRIC" id="fig|1550241.5.peg.1402"/>
<keyword evidence="2 3" id="KW-0238">DNA-binding</keyword>
<dbReference type="PANTHER" id="PTHR10840">
    <property type="entry name" value="PROGRAMMED CELL DEATH PROTEIN 5"/>
    <property type="match status" value="1"/>
</dbReference>
<dbReference type="OrthoDB" id="7912at2157"/>
<dbReference type="RefSeq" id="WP_052884526.1">
    <property type="nucleotide sequence ID" value="NZ_CP009961.1"/>
</dbReference>
<dbReference type="PIRSF" id="PIRSF015730">
    <property type="entry name" value="TFAR19"/>
    <property type="match status" value="1"/>
</dbReference>
<dbReference type="KEGG" id="thf:MA03_06745"/>
<evidence type="ECO:0000313" key="5">
    <source>
        <dbReference type="EMBL" id="AKG39000.1"/>
    </source>
</evidence>
<accession>A0A0F7FJD3</accession>
<dbReference type="STRING" id="1550241.MA03_06745"/>
<evidence type="ECO:0000256" key="2">
    <source>
        <dbReference type="ARBA" id="ARBA00023125"/>
    </source>
</evidence>
<dbReference type="HOGENOM" id="CLU_122978_3_0_2"/>
<dbReference type="InterPro" id="IPR022889">
    <property type="entry name" value="DNA_bind_arc"/>
</dbReference>
<evidence type="ECO:0000313" key="6">
    <source>
        <dbReference type="Proteomes" id="UP000067434"/>
    </source>
</evidence>
<gene>
    <name evidence="5" type="ORF">MA03_06745</name>
</gene>
<dbReference type="NCBIfam" id="NF003268">
    <property type="entry name" value="PRK04239.1"/>
    <property type="match status" value="1"/>
</dbReference>
<evidence type="ECO:0000256" key="3">
    <source>
        <dbReference type="HAMAP-Rule" id="MF_00026"/>
    </source>
</evidence>
<sequence length="115" mass="13401">MSYEDSPEELEEIKRRKLLEYQRQAQEAQRAEAQRAAEEARRQEILRKILTPEARARLSNLKLVKPELVEALEIQLIQLASTGSIRVPIDDDTLKEILARFSSSRKEFKVKFSFS</sequence>
<comment type="similarity">
    <text evidence="1 3">Belongs to the PDCD5 family.</text>
</comment>
<dbReference type="InterPro" id="IPR002836">
    <property type="entry name" value="PDCD5-like"/>
</dbReference>
<dbReference type="Proteomes" id="UP000067434">
    <property type="component" value="Chromosome"/>
</dbReference>
<keyword evidence="6" id="KW-1185">Reference proteome</keyword>
<organism evidence="5 6">
    <name type="scientific">Infirmifilum uzonense</name>
    <dbReference type="NCBI Taxonomy" id="1550241"/>
    <lineage>
        <taxon>Archaea</taxon>
        <taxon>Thermoproteota</taxon>
        <taxon>Thermoprotei</taxon>
        <taxon>Thermofilales</taxon>
        <taxon>Thermofilaceae</taxon>
        <taxon>Infirmifilum</taxon>
    </lineage>
</organism>
<dbReference type="GO" id="GO:0003677">
    <property type="term" value="F:DNA binding"/>
    <property type="evidence" value="ECO:0007669"/>
    <property type="project" value="UniProtKB-UniRule"/>
</dbReference>
<dbReference type="AlphaFoldDB" id="A0A0F7FJD3"/>
<reference evidence="5 6" key="1">
    <citation type="journal article" date="2015" name="Stand. Genomic Sci.">
        <title>Complete genome sequence of and proposal of Thermofilum uzonense sp. nov. a novel hyperthermophilic crenarchaeon and emended description of the genus Thermofilum.</title>
        <authorList>
            <person name="Toshchakov S.V."/>
            <person name="Korzhenkov A.A."/>
            <person name="Samarov N.I."/>
            <person name="Mazunin I.O."/>
            <person name="Mozhey O.I."/>
            <person name="Shmyr I.S."/>
            <person name="Derbikova K.S."/>
            <person name="Taranov E.A."/>
            <person name="Dominova I.N."/>
            <person name="Bonch-Osmolovskaya E.A."/>
            <person name="Patrushev M.V."/>
            <person name="Podosokorskaya O.A."/>
            <person name="Kublanov I.V."/>
        </authorList>
    </citation>
    <scope>NUCLEOTIDE SEQUENCE [LARGE SCALE GENOMIC DNA]</scope>
    <source>
        <strain evidence="5 6">1807-2</strain>
    </source>
</reference>
<dbReference type="Pfam" id="PF01984">
    <property type="entry name" value="dsDNA_bind"/>
    <property type="match status" value="1"/>
</dbReference>
<protein>
    <recommendedName>
        <fullName evidence="3">DNA-binding protein MA03_06745</fullName>
    </recommendedName>
</protein>
<dbReference type="EMBL" id="CP009961">
    <property type="protein sequence ID" value="AKG39000.1"/>
    <property type="molecule type" value="Genomic_DNA"/>
</dbReference>
<dbReference type="GeneID" id="25401914"/>
<dbReference type="PANTHER" id="PTHR10840:SF0">
    <property type="entry name" value="PROGRAMMED CELL DEATH PROTEIN 5"/>
    <property type="match status" value="1"/>
</dbReference>
<evidence type="ECO:0000256" key="1">
    <source>
        <dbReference type="ARBA" id="ARBA00010490"/>
    </source>
</evidence>